<organism evidence="2 3">
    <name type="scientific">Methylomonas koyamae</name>
    <dbReference type="NCBI Taxonomy" id="702114"/>
    <lineage>
        <taxon>Bacteria</taxon>
        <taxon>Pseudomonadati</taxon>
        <taxon>Pseudomonadota</taxon>
        <taxon>Gammaproteobacteria</taxon>
        <taxon>Methylococcales</taxon>
        <taxon>Methylococcaceae</taxon>
        <taxon>Methylomonas</taxon>
    </lineage>
</organism>
<protein>
    <recommendedName>
        <fullName evidence="1">PH domain-containing protein</fullName>
    </recommendedName>
</protein>
<evidence type="ECO:0000259" key="1">
    <source>
        <dbReference type="PROSITE" id="PS50003"/>
    </source>
</evidence>
<dbReference type="InterPro" id="IPR001849">
    <property type="entry name" value="PH_domain"/>
</dbReference>
<gene>
    <name evidence="2" type="ORF">A1355_11525</name>
</gene>
<accession>A0A177NAP3</accession>
<dbReference type="Proteomes" id="UP000077628">
    <property type="component" value="Unassembled WGS sequence"/>
</dbReference>
<dbReference type="RefSeq" id="WP_064030796.1">
    <property type="nucleotide sequence ID" value="NZ_LUUK01000196.1"/>
</dbReference>
<dbReference type="PROSITE" id="PS50003">
    <property type="entry name" value="PH_DOMAIN"/>
    <property type="match status" value="1"/>
</dbReference>
<reference evidence="3" key="1">
    <citation type="submission" date="2016-03" db="EMBL/GenBank/DDBJ databases">
        <authorList>
            <person name="Heylen K."/>
            <person name="De Vos P."/>
            <person name="Vekeman B."/>
        </authorList>
    </citation>
    <scope>NUCLEOTIDE SEQUENCE [LARGE SCALE GENOMIC DNA]</scope>
    <source>
        <strain evidence="3">R-45383</strain>
    </source>
</reference>
<keyword evidence="3" id="KW-1185">Reference proteome</keyword>
<dbReference type="OrthoDB" id="5724405at2"/>
<comment type="caution">
    <text evidence="2">The sequence shown here is derived from an EMBL/GenBank/DDBJ whole genome shotgun (WGS) entry which is preliminary data.</text>
</comment>
<sequence>MKNSFFLVIPEQKNDPRLLATFSETALQQWIAELPAANPGLAARLFQELLSELISVEMPAAKRLQALEQLRDSFFLIDDYLRSRLIKFGFPKGDIEKKIFGLVCVVERQFTIGYWSVVRDLTRRDVGWLQGKTVALAIQRTIKGLSRIVVSQYMMSYPIPDWIWIDLHSLYKLAVKLGKDDTKVADQRGLFTKHSSVADSYKQILLLSLAYPSGLMQKEFQLVYEFIDKISDLVNIEAKPVAGQAVQCLISIDEDLAPAFQPAAKTADRRGEAALLYLDLTKLVKIYKLTDKYCGKDEARFSSLDIDPGSHNKLSPELFEYLLQRWQGREPQGTVYFADRLDRYVVIGLEATHDLLDTGRIAAGYEATPEIPAHSESERALSCVLQQEGLLSIGSLVSFRKTDSLPHLRALGVVCKILLPKQDSKVVFELVVIAHQAFPVAYHALDAEPDAERKKALIYGTKDQEGEKSFIIMDSFMLKDGDLLRMYMGSENFPIILNGRKNIGLGYWQFECRQILENIPSAHGKKKGYDFI</sequence>
<dbReference type="STRING" id="702114.A1355_11525"/>
<evidence type="ECO:0000313" key="2">
    <source>
        <dbReference type="EMBL" id="OAI14901.1"/>
    </source>
</evidence>
<dbReference type="AlphaFoldDB" id="A0A177NAP3"/>
<dbReference type="EMBL" id="LUUK01000196">
    <property type="protein sequence ID" value="OAI14901.1"/>
    <property type="molecule type" value="Genomic_DNA"/>
</dbReference>
<feature type="domain" description="PH" evidence="1">
    <location>
        <begin position="1"/>
        <end position="39"/>
    </location>
</feature>
<evidence type="ECO:0000313" key="3">
    <source>
        <dbReference type="Proteomes" id="UP000077628"/>
    </source>
</evidence>
<proteinExistence type="predicted"/>
<name>A0A177NAP3_9GAMM</name>